<dbReference type="Proteomes" id="UP000000305">
    <property type="component" value="Unassembled WGS sequence"/>
</dbReference>
<dbReference type="KEGG" id="dpx:DAPPUDRAFT_106972"/>
<dbReference type="AlphaFoldDB" id="E9GVJ0"/>
<organism evidence="1 2">
    <name type="scientific">Daphnia pulex</name>
    <name type="common">Water flea</name>
    <dbReference type="NCBI Taxonomy" id="6669"/>
    <lineage>
        <taxon>Eukaryota</taxon>
        <taxon>Metazoa</taxon>
        <taxon>Ecdysozoa</taxon>
        <taxon>Arthropoda</taxon>
        <taxon>Crustacea</taxon>
        <taxon>Branchiopoda</taxon>
        <taxon>Diplostraca</taxon>
        <taxon>Cladocera</taxon>
        <taxon>Anomopoda</taxon>
        <taxon>Daphniidae</taxon>
        <taxon>Daphnia</taxon>
    </lineage>
</organism>
<reference evidence="1 2" key="1">
    <citation type="journal article" date="2011" name="Science">
        <title>The ecoresponsive genome of Daphnia pulex.</title>
        <authorList>
            <person name="Colbourne J.K."/>
            <person name="Pfrender M.E."/>
            <person name="Gilbert D."/>
            <person name="Thomas W.K."/>
            <person name="Tucker A."/>
            <person name="Oakley T.H."/>
            <person name="Tokishita S."/>
            <person name="Aerts A."/>
            <person name="Arnold G.J."/>
            <person name="Basu M.K."/>
            <person name="Bauer D.J."/>
            <person name="Caceres C.E."/>
            <person name="Carmel L."/>
            <person name="Casola C."/>
            <person name="Choi J.H."/>
            <person name="Detter J.C."/>
            <person name="Dong Q."/>
            <person name="Dusheyko S."/>
            <person name="Eads B.D."/>
            <person name="Frohlich T."/>
            <person name="Geiler-Samerotte K.A."/>
            <person name="Gerlach D."/>
            <person name="Hatcher P."/>
            <person name="Jogdeo S."/>
            <person name="Krijgsveld J."/>
            <person name="Kriventseva E.V."/>
            <person name="Kultz D."/>
            <person name="Laforsch C."/>
            <person name="Lindquist E."/>
            <person name="Lopez J."/>
            <person name="Manak J.R."/>
            <person name="Muller J."/>
            <person name="Pangilinan J."/>
            <person name="Patwardhan R.P."/>
            <person name="Pitluck S."/>
            <person name="Pritham E.J."/>
            <person name="Rechtsteiner A."/>
            <person name="Rho M."/>
            <person name="Rogozin I.B."/>
            <person name="Sakarya O."/>
            <person name="Salamov A."/>
            <person name="Schaack S."/>
            <person name="Shapiro H."/>
            <person name="Shiga Y."/>
            <person name="Skalitzky C."/>
            <person name="Smith Z."/>
            <person name="Souvorov A."/>
            <person name="Sung W."/>
            <person name="Tang Z."/>
            <person name="Tsuchiya D."/>
            <person name="Tu H."/>
            <person name="Vos H."/>
            <person name="Wang M."/>
            <person name="Wolf Y.I."/>
            <person name="Yamagata H."/>
            <person name="Yamada T."/>
            <person name="Ye Y."/>
            <person name="Shaw J.R."/>
            <person name="Andrews J."/>
            <person name="Crease T.J."/>
            <person name="Tang H."/>
            <person name="Lucas S.M."/>
            <person name="Robertson H.M."/>
            <person name="Bork P."/>
            <person name="Koonin E.V."/>
            <person name="Zdobnov E.M."/>
            <person name="Grigoriev I.V."/>
            <person name="Lynch M."/>
            <person name="Boore J.L."/>
        </authorList>
    </citation>
    <scope>NUCLEOTIDE SEQUENCE [LARGE SCALE GENOMIC DNA]</scope>
</reference>
<sequence>MADQQQSPSLPLIGKQYNMSPVPAAPWLMTPYGFQQKSFGRYPSLLATPGTPAAQVQERFGLALLLSLFGRGGGDDRNPWNFRPLANFQQQMANPQPFFWPVTTTLG</sequence>
<dbReference type="HOGENOM" id="CLU_2212565_0_0_1"/>
<evidence type="ECO:0000313" key="1">
    <source>
        <dbReference type="EMBL" id="EFX76522.1"/>
    </source>
</evidence>
<proteinExistence type="predicted"/>
<name>E9GVJ0_DAPPU</name>
<dbReference type="InParanoid" id="E9GVJ0"/>
<accession>E9GVJ0</accession>
<protein>
    <submittedName>
        <fullName evidence="1">Uncharacterized protein</fullName>
    </submittedName>
</protein>
<keyword evidence="2" id="KW-1185">Reference proteome</keyword>
<gene>
    <name evidence="1" type="ORF">DAPPUDRAFT_106972</name>
</gene>
<evidence type="ECO:0000313" key="2">
    <source>
        <dbReference type="Proteomes" id="UP000000305"/>
    </source>
</evidence>
<dbReference type="OrthoDB" id="10353581at2759"/>
<dbReference type="EMBL" id="GL732568">
    <property type="protein sequence ID" value="EFX76522.1"/>
    <property type="molecule type" value="Genomic_DNA"/>
</dbReference>